<proteinExistence type="inferred from homology"/>
<evidence type="ECO:0000259" key="5">
    <source>
        <dbReference type="Pfam" id="PF00496"/>
    </source>
</evidence>
<dbReference type="GO" id="GO:0015833">
    <property type="term" value="P:peptide transport"/>
    <property type="evidence" value="ECO:0007669"/>
    <property type="project" value="TreeGrafter"/>
</dbReference>
<keyword evidence="7" id="KW-1185">Reference proteome</keyword>
<sequence>MKKSTSLLRLLVIVLAITVIAACSSNNNAGTSGTASPAASNASEGGDKSAADKTLFIGMSIPPVAFNPLANGDIASTYVQGFLFDPLLVMDGPLSFVPKLAASIESEDNQNYTIKLDEKAAWSDGTPLTADDVIFTLNRAADPQVNSVYGAYVSILEGVEATGKLPEGQSEIPSVKKVDDHTVTLTTKQPVDPNLVKEQIGSKILILPKHILENVAKDQLAQDPFMLNPTVTSGAFKFVKYEKDQYVQLAANTDYYQGAPKLGNVYIKILTVPNLVAQLQSGEIHMTSGGSPAKIPVQDYETIQNLPDVTSSIEPTLNFQTVLINQAKLTNVELRQAIAYGINRQFIVDELLAGTGEIINSPYTSLHAYSNPDVQSYDYDPEKSKALFQQAGWNFDDTLELIVPTGNQIREQVANIIVENLRQVGVKAQISTFDFPTVMQKARAGEYDLLLMGFTFTMDPDYTSLYGSNEPYNFMKYESAENDRLLLAGKNEADPAKRKEIYNQLQELWQKDLPLITLYSDPDFIPVSKKVIKGGPKVFGTFAELQNWDIAE</sequence>
<dbReference type="Gene3D" id="3.10.105.10">
    <property type="entry name" value="Dipeptide-binding Protein, Domain 3"/>
    <property type="match status" value="1"/>
</dbReference>
<dbReference type="GO" id="GO:0042597">
    <property type="term" value="C:periplasmic space"/>
    <property type="evidence" value="ECO:0007669"/>
    <property type="project" value="UniProtKB-ARBA"/>
</dbReference>
<comment type="similarity">
    <text evidence="1">Belongs to the bacterial solute-binding protein 5 family.</text>
</comment>
<protein>
    <recommendedName>
        <fullName evidence="5">Solute-binding protein family 5 domain-containing protein</fullName>
    </recommendedName>
</protein>
<keyword evidence="3 4" id="KW-0732">Signal</keyword>
<dbReference type="PANTHER" id="PTHR30290">
    <property type="entry name" value="PERIPLASMIC BINDING COMPONENT OF ABC TRANSPORTER"/>
    <property type="match status" value="1"/>
</dbReference>
<dbReference type="PANTHER" id="PTHR30290:SF9">
    <property type="entry name" value="OLIGOPEPTIDE-BINDING PROTEIN APPA"/>
    <property type="match status" value="1"/>
</dbReference>
<evidence type="ECO:0000256" key="2">
    <source>
        <dbReference type="ARBA" id="ARBA00022448"/>
    </source>
</evidence>
<dbReference type="InterPro" id="IPR030678">
    <property type="entry name" value="Peptide/Ni-bd"/>
</dbReference>
<comment type="caution">
    <text evidence="6">The sequence shown here is derived from an EMBL/GenBank/DDBJ whole genome shotgun (WGS) entry which is preliminary data.</text>
</comment>
<accession>A0A1A5YA56</accession>
<gene>
    <name evidence="6" type="ORF">A7K91_00925</name>
</gene>
<dbReference type="SUPFAM" id="SSF53850">
    <property type="entry name" value="Periplasmic binding protein-like II"/>
    <property type="match status" value="1"/>
</dbReference>
<dbReference type="Pfam" id="PF00496">
    <property type="entry name" value="SBP_bac_5"/>
    <property type="match status" value="1"/>
</dbReference>
<dbReference type="PROSITE" id="PS51257">
    <property type="entry name" value="PROKAR_LIPOPROTEIN"/>
    <property type="match status" value="1"/>
</dbReference>
<dbReference type="AlphaFoldDB" id="A0A1A5YA56"/>
<evidence type="ECO:0000256" key="1">
    <source>
        <dbReference type="ARBA" id="ARBA00005695"/>
    </source>
</evidence>
<dbReference type="GO" id="GO:1904680">
    <property type="term" value="F:peptide transmembrane transporter activity"/>
    <property type="evidence" value="ECO:0007669"/>
    <property type="project" value="TreeGrafter"/>
</dbReference>
<dbReference type="Gene3D" id="3.90.76.10">
    <property type="entry name" value="Dipeptide-binding Protein, Domain 1"/>
    <property type="match status" value="1"/>
</dbReference>
<evidence type="ECO:0000256" key="3">
    <source>
        <dbReference type="ARBA" id="ARBA00022729"/>
    </source>
</evidence>
<feature type="domain" description="Solute-binding protein family 5" evidence="5">
    <location>
        <begin position="96"/>
        <end position="472"/>
    </location>
</feature>
<organism evidence="6 7">
    <name type="scientific">Paenibacillus oryzae</name>
    <dbReference type="NCBI Taxonomy" id="1844972"/>
    <lineage>
        <taxon>Bacteria</taxon>
        <taxon>Bacillati</taxon>
        <taxon>Bacillota</taxon>
        <taxon>Bacilli</taxon>
        <taxon>Bacillales</taxon>
        <taxon>Paenibacillaceae</taxon>
        <taxon>Paenibacillus</taxon>
    </lineage>
</organism>
<name>A0A1A5YA56_9BACL</name>
<dbReference type="InterPro" id="IPR000914">
    <property type="entry name" value="SBP_5_dom"/>
</dbReference>
<feature type="signal peptide" evidence="4">
    <location>
        <begin position="1"/>
        <end position="21"/>
    </location>
</feature>
<dbReference type="EMBL" id="LYPA01000080">
    <property type="protein sequence ID" value="OBR62511.1"/>
    <property type="molecule type" value="Genomic_DNA"/>
</dbReference>
<evidence type="ECO:0000313" key="7">
    <source>
        <dbReference type="Proteomes" id="UP000092024"/>
    </source>
</evidence>
<dbReference type="Gene3D" id="3.40.190.10">
    <property type="entry name" value="Periplasmic binding protein-like II"/>
    <property type="match status" value="1"/>
</dbReference>
<feature type="chain" id="PRO_5008340160" description="Solute-binding protein family 5 domain-containing protein" evidence="4">
    <location>
        <begin position="22"/>
        <end position="552"/>
    </location>
</feature>
<dbReference type="InterPro" id="IPR039424">
    <property type="entry name" value="SBP_5"/>
</dbReference>
<dbReference type="STRING" id="1844972.A7K91_00925"/>
<dbReference type="GO" id="GO:0043190">
    <property type="term" value="C:ATP-binding cassette (ABC) transporter complex"/>
    <property type="evidence" value="ECO:0007669"/>
    <property type="project" value="InterPro"/>
</dbReference>
<reference evidence="6 7" key="1">
    <citation type="submission" date="2016-05" db="EMBL/GenBank/DDBJ databases">
        <title>Paenibacillus oryzae. sp. nov., isolated from the rice root.</title>
        <authorList>
            <person name="Zhang J."/>
            <person name="Zhang X."/>
        </authorList>
    </citation>
    <scope>NUCLEOTIDE SEQUENCE [LARGE SCALE GENOMIC DNA]</scope>
    <source>
        <strain evidence="6 7">1DrF-4</strain>
    </source>
</reference>
<keyword evidence="2" id="KW-0813">Transport</keyword>
<evidence type="ECO:0000313" key="6">
    <source>
        <dbReference type="EMBL" id="OBR62511.1"/>
    </source>
</evidence>
<evidence type="ECO:0000256" key="4">
    <source>
        <dbReference type="SAM" id="SignalP"/>
    </source>
</evidence>
<dbReference type="PIRSF" id="PIRSF002741">
    <property type="entry name" value="MppA"/>
    <property type="match status" value="1"/>
</dbReference>
<dbReference type="Proteomes" id="UP000092024">
    <property type="component" value="Unassembled WGS sequence"/>
</dbReference>